<dbReference type="EMBL" id="CP064786">
    <property type="protein sequence ID" value="QSG02859.1"/>
    <property type="molecule type" value="Genomic_DNA"/>
</dbReference>
<accession>A0A897MV88</accession>
<reference evidence="1" key="1">
    <citation type="submission" date="2020-11" db="EMBL/GenBank/DDBJ databases">
        <title>Carbohydrate-dependent, anaerobic sulfur respiration: A novel catabolism in halophilic archaea.</title>
        <authorList>
            <person name="Sorokin D.Y."/>
            <person name="Messina E."/>
            <person name="Smedile F."/>
            <person name="La Cono V."/>
            <person name="Hallsworth J.E."/>
            <person name="Yakimov M.M."/>
        </authorList>
    </citation>
    <scope>NUCLEOTIDE SEQUENCE</scope>
    <source>
        <strain evidence="1">AArc-S</strain>
    </source>
</reference>
<gene>
    <name evidence="1" type="ORF">AArcS_1649</name>
</gene>
<proteinExistence type="predicted"/>
<evidence type="ECO:0000313" key="1">
    <source>
        <dbReference type="EMBL" id="QSG02859.1"/>
    </source>
</evidence>
<dbReference type="Pfam" id="PF19106">
    <property type="entry name" value="DUF5793"/>
    <property type="match status" value="1"/>
</dbReference>
<keyword evidence="2" id="KW-1185">Reference proteome</keyword>
<name>A0A897MV88_9EURY</name>
<dbReference type="Proteomes" id="UP000663586">
    <property type="component" value="Chromosome"/>
</dbReference>
<dbReference type="KEGG" id="hara:AArcS_1649"/>
<organism evidence="1 2">
    <name type="scientific">Natranaeroarchaeum sulfidigenes</name>
    <dbReference type="NCBI Taxonomy" id="2784880"/>
    <lineage>
        <taxon>Archaea</taxon>
        <taxon>Methanobacteriati</taxon>
        <taxon>Methanobacteriota</taxon>
        <taxon>Stenosarchaea group</taxon>
        <taxon>Halobacteria</taxon>
        <taxon>Halobacteriales</taxon>
        <taxon>Natronoarchaeaceae</taxon>
        <taxon>Natranaeroarchaeum</taxon>
    </lineage>
</organism>
<dbReference type="AlphaFoldDB" id="A0A897MV88"/>
<evidence type="ECO:0000313" key="2">
    <source>
        <dbReference type="Proteomes" id="UP000663586"/>
    </source>
</evidence>
<sequence>MDGIFIITPHVLSDISVMRDQTTVELTNTGWLDNGSTPSQPCLRLHITLTSDDLAERFQPGDGSTYRPSDLDLYFRDRSSSRAAVEDGILTISDRLTGDLLLEAVVSASVIERFVSAVRQYAARTGNDRKYTVELQCEGTIATSFEKRIFIVYNAENELLRERSVVPGHIEL</sequence>
<protein>
    <submittedName>
        <fullName evidence="1">Uncharacterized protein</fullName>
    </submittedName>
</protein>
<dbReference type="InterPro" id="IPR043811">
    <property type="entry name" value="DUF5793"/>
</dbReference>